<evidence type="ECO:0000259" key="2">
    <source>
        <dbReference type="Pfam" id="PF24750"/>
    </source>
</evidence>
<comment type="caution">
    <text evidence="3">The sequence shown here is derived from an EMBL/GenBank/DDBJ whole genome shotgun (WGS) entry which is preliminary data.</text>
</comment>
<feature type="domain" description="F-box" evidence="1">
    <location>
        <begin position="12"/>
        <end position="49"/>
    </location>
</feature>
<accession>A0A8T1ZHH7</accession>
<dbReference type="Pfam" id="PF24750">
    <property type="entry name" value="b-prop_At3g26010-like"/>
    <property type="match status" value="1"/>
</dbReference>
<proteinExistence type="predicted"/>
<reference evidence="3 4" key="1">
    <citation type="submission" date="2020-12" db="EMBL/GenBank/DDBJ databases">
        <title>Concerted genomic and epigenomic changes stabilize Arabidopsis allopolyploids.</title>
        <authorList>
            <person name="Chen Z."/>
        </authorList>
    </citation>
    <scope>NUCLEOTIDE SEQUENCE [LARGE SCALE GENOMIC DNA]</scope>
    <source>
        <strain evidence="3">As9502</strain>
        <tissue evidence="3">Leaf</tissue>
    </source>
</reference>
<organism evidence="3 4">
    <name type="scientific">Arabidopsis suecica</name>
    <name type="common">Swedish thale-cress</name>
    <name type="synonym">Cardaminopsis suecica</name>
    <dbReference type="NCBI Taxonomy" id="45249"/>
    <lineage>
        <taxon>Eukaryota</taxon>
        <taxon>Viridiplantae</taxon>
        <taxon>Streptophyta</taxon>
        <taxon>Embryophyta</taxon>
        <taxon>Tracheophyta</taxon>
        <taxon>Spermatophyta</taxon>
        <taxon>Magnoliopsida</taxon>
        <taxon>eudicotyledons</taxon>
        <taxon>Gunneridae</taxon>
        <taxon>Pentapetalae</taxon>
        <taxon>rosids</taxon>
        <taxon>malvids</taxon>
        <taxon>Brassicales</taxon>
        <taxon>Brassicaceae</taxon>
        <taxon>Camelineae</taxon>
        <taxon>Arabidopsis</taxon>
    </lineage>
</organism>
<dbReference type="EMBL" id="JAEFBJ010000011">
    <property type="protein sequence ID" value="KAG7557633.1"/>
    <property type="molecule type" value="Genomic_DNA"/>
</dbReference>
<keyword evidence="4" id="KW-1185">Reference proteome</keyword>
<dbReference type="OrthoDB" id="1109871at2759"/>
<dbReference type="InterPro" id="IPR056592">
    <property type="entry name" value="Beta-prop_At3g26010-like"/>
</dbReference>
<dbReference type="PANTHER" id="PTHR35546:SF70">
    <property type="entry name" value="F-BOX PROTEIN INTERACTION DOMAIN PROTEIN"/>
    <property type="match status" value="1"/>
</dbReference>
<protein>
    <submittedName>
        <fullName evidence="3">F-box-like domain superfamily</fullName>
    </submittedName>
</protein>
<gene>
    <name evidence="3" type="ORF">ISN44_As11g035980</name>
</gene>
<evidence type="ECO:0000259" key="1">
    <source>
        <dbReference type="Pfam" id="PF00646"/>
    </source>
</evidence>
<name>A0A8T1ZHH7_ARASU</name>
<feature type="domain" description="F-box protein At3g26010-like beta-propeller" evidence="2">
    <location>
        <begin position="62"/>
        <end position="427"/>
    </location>
</feature>
<sequence length="432" mass="49802">MEKKAKKNLVVLTEEPLKNIWARFSLRSIARFRSVCKGWKLLIDSDIFRDHYLSLNSSSSSVSWSIMNNKNKTEIVGHHRCKRWGITKSLGSFITRYNPETAVRKTCVLCCTDGLVLLYTETMEGAPMYHVGNPLLQQWVQIPLPPHLSVYDLVRLQGNRYFNDNGLVTKMEKGIAVGYTVVWTLASGGVSKELTFMIYSSETGLWITKEVRCRRSLIWSRLAHTVPLNGILHWLATIDNSSLDANYVVAYDFYNGGGDECPIIPFPDIQQFQGTRRFKRTLSTSAGFVVYCNVYSDSNGGERAIRVWRLVSTNENLNSWQLSWKVNTKGDVDYFPVVMHPINFDVIYLWSWNKNALVLFNLRTQKYRLHREAKKSKSMDGCILTFSNCKEYMDLIYPSFVNSMFHGSHYLFFSQYVLPRWLNPLPKPKLSS</sequence>
<dbReference type="PANTHER" id="PTHR35546">
    <property type="entry name" value="F-BOX PROTEIN INTERACTION DOMAIN PROTEIN-RELATED"/>
    <property type="match status" value="1"/>
</dbReference>
<evidence type="ECO:0000313" key="3">
    <source>
        <dbReference type="EMBL" id="KAG7557633.1"/>
    </source>
</evidence>
<dbReference type="InterPro" id="IPR055290">
    <property type="entry name" value="At3g26010-like"/>
</dbReference>
<dbReference type="Proteomes" id="UP000694251">
    <property type="component" value="Chromosome 11"/>
</dbReference>
<evidence type="ECO:0000313" key="4">
    <source>
        <dbReference type="Proteomes" id="UP000694251"/>
    </source>
</evidence>
<dbReference type="AlphaFoldDB" id="A0A8T1ZHH7"/>
<dbReference type="InterPro" id="IPR001810">
    <property type="entry name" value="F-box_dom"/>
</dbReference>
<dbReference type="EMBL" id="JAEFBJ010000011">
    <property type="protein sequence ID" value="KAG7557632.1"/>
    <property type="molecule type" value="Genomic_DNA"/>
</dbReference>
<dbReference type="Pfam" id="PF00646">
    <property type="entry name" value="F-box"/>
    <property type="match status" value="1"/>
</dbReference>